<dbReference type="VEuPathDB" id="FungiDB:AeMF1_010270"/>
<keyword evidence="1" id="KW-1133">Transmembrane helix</keyword>
<keyword evidence="1" id="KW-0812">Transmembrane</keyword>
<dbReference type="EMBL" id="VJMJ01000129">
    <property type="protein sequence ID" value="KAF0732723.1"/>
    <property type="molecule type" value="Genomic_DNA"/>
</dbReference>
<feature type="transmembrane region" description="Helical" evidence="1">
    <location>
        <begin position="242"/>
        <end position="267"/>
    </location>
</feature>
<name>A0A6G0WYX9_9STRA</name>
<accession>A0A6G0WYX9</accession>
<organism evidence="2 3">
    <name type="scientific">Aphanomyces euteiches</name>
    <dbReference type="NCBI Taxonomy" id="100861"/>
    <lineage>
        <taxon>Eukaryota</taxon>
        <taxon>Sar</taxon>
        <taxon>Stramenopiles</taxon>
        <taxon>Oomycota</taxon>
        <taxon>Saprolegniomycetes</taxon>
        <taxon>Saprolegniales</taxon>
        <taxon>Verrucalvaceae</taxon>
        <taxon>Aphanomyces</taxon>
    </lineage>
</organism>
<evidence type="ECO:0000256" key="1">
    <source>
        <dbReference type="SAM" id="Phobius"/>
    </source>
</evidence>
<dbReference type="AlphaFoldDB" id="A0A6G0WYX9"/>
<gene>
    <name evidence="2" type="ORF">Ae201684_010254</name>
</gene>
<evidence type="ECO:0008006" key="4">
    <source>
        <dbReference type="Google" id="ProtNLM"/>
    </source>
</evidence>
<evidence type="ECO:0000313" key="3">
    <source>
        <dbReference type="Proteomes" id="UP000481153"/>
    </source>
</evidence>
<feature type="transmembrane region" description="Helical" evidence="1">
    <location>
        <begin position="49"/>
        <end position="68"/>
    </location>
</feature>
<proteinExistence type="predicted"/>
<dbReference type="PANTHER" id="PTHR37471:SF1">
    <property type="entry name" value="AB HYDROLASE-1 DOMAIN-CONTAINING PROTEIN"/>
    <property type="match status" value="1"/>
</dbReference>
<feature type="transmembrane region" description="Helical" evidence="1">
    <location>
        <begin position="199"/>
        <end position="221"/>
    </location>
</feature>
<feature type="transmembrane region" description="Helical" evidence="1">
    <location>
        <begin position="20"/>
        <end position="37"/>
    </location>
</feature>
<protein>
    <recommendedName>
        <fullName evidence="4">AB hydrolase-1 domain-containing protein</fullName>
    </recommendedName>
</protein>
<evidence type="ECO:0000313" key="2">
    <source>
        <dbReference type="EMBL" id="KAF0732723.1"/>
    </source>
</evidence>
<reference evidence="2 3" key="1">
    <citation type="submission" date="2019-07" db="EMBL/GenBank/DDBJ databases">
        <title>Genomics analysis of Aphanomyces spp. identifies a new class of oomycete effector associated with host adaptation.</title>
        <authorList>
            <person name="Gaulin E."/>
        </authorList>
    </citation>
    <scope>NUCLEOTIDE SEQUENCE [LARGE SCALE GENOMIC DNA]</scope>
    <source>
        <strain evidence="2 3">ATCC 201684</strain>
    </source>
</reference>
<keyword evidence="1" id="KW-0472">Membrane</keyword>
<dbReference type="PANTHER" id="PTHR37471">
    <property type="entry name" value="UNNAMED PRODUCT"/>
    <property type="match status" value="1"/>
</dbReference>
<keyword evidence="3" id="KW-1185">Reference proteome</keyword>
<sequence>MDKTWDYYVCLLFIVWPFRAIAYLSPIVCTLLAVNQFGYAGPILQHWSVLPWLIYSMSESLFLLYYLWAKYRLSQPVFDPPQLMTDLASRRHAPSSVHDFFDTMVRHTDDIQSFIQEWFYDTPFEELSRRDLQKLIAYVFFSKEWNHMAPAEKVDVNAMIDRLYEITNVKEPTEDATSAQPKHCIRHTLDEFNSVARPWLIYACTFALNYLCAAFLSLAGFRRHHLRQGLGYWHRDAMTRPVGEPLVFVHGIGAGLVLYLPLLWSFLTTHPNRAILLVETPYVSMQLVDDVPNKAETLEALQKMLDTHHIASAHWMGHSLGTVICSWVCQELPHAVSHATFIDPIVFYLWKRDVAYNFLYRSPSTGLQVLMWYFASTELHIVHVMRRHFWWYNMVCFPEHLPRDPKTGHVAASVFLSTHDLIINAAHVAAHLKRGMQSRVDNQIAPHDVIETVCWDGFTHGEMLFHAHALKTISSHVRRRNEAPKQVVATPSWAEFVVNRFILALDLQ</sequence>
<dbReference type="SUPFAM" id="SSF53474">
    <property type="entry name" value="alpha/beta-Hydrolases"/>
    <property type="match status" value="1"/>
</dbReference>
<comment type="caution">
    <text evidence="2">The sequence shown here is derived from an EMBL/GenBank/DDBJ whole genome shotgun (WGS) entry which is preliminary data.</text>
</comment>
<dbReference type="InterPro" id="IPR029058">
    <property type="entry name" value="AB_hydrolase_fold"/>
</dbReference>
<dbReference type="Proteomes" id="UP000481153">
    <property type="component" value="Unassembled WGS sequence"/>
</dbReference>
<dbReference type="Gene3D" id="3.40.50.1820">
    <property type="entry name" value="alpha/beta hydrolase"/>
    <property type="match status" value="1"/>
</dbReference>